<evidence type="ECO:0000256" key="2">
    <source>
        <dbReference type="PROSITE-ProRule" id="PRU00169"/>
    </source>
</evidence>
<feature type="modified residue" description="4-aspartylphosphate" evidence="2">
    <location>
        <position position="60"/>
    </location>
</feature>
<evidence type="ECO:0000256" key="1">
    <source>
        <dbReference type="ARBA" id="ARBA00022553"/>
    </source>
</evidence>
<evidence type="ECO:0000313" key="4">
    <source>
        <dbReference type="EMBL" id="QEY65127.1"/>
    </source>
</evidence>
<dbReference type="SUPFAM" id="SSF52172">
    <property type="entry name" value="CheY-like"/>
    <property type="match status" value="1"/>
</dbReference>
<dbReference type="SMART" id="SM00448">
    <property type="entry name" value="REC"/>
    <property type="match status" value="1"/>
</dbReference>
<dbReference type="InterPro" id="IPR011006">
    <property type="entry name" value="CheY-like_superfamily"/>
</dbReference>
<evidence type="ECO:0000313" key="5">
    <source>
        <dbReference type="Proteomes" id="UP000327179"/>
    </source>
</evidence>
<name>A0A5J6QRV3_9GAMM</name>
<dbReference type="InterPro" id="IPR050595">
    <property type="entry name" value="Bact_response_regulator"/>
</dbReference>
<organism evidence="4 5">
    <name type="scientific">Metapseudomonas lalkuanensis</name>
    <dbReference type="NCBI Taxonomy" id="2604832"/>
    <lineage>
        <taxon>Bacteria</taxon>
        <taxon>Pseudomonadati</taxon>
        <taxon>Pseudomonadota</taxon>
        <taxon>Gammaproteobacteria</taxon>
        <taxon>Pseudomonadales</taxon>
        <taxon>Pseudomonadaceae</taxon>
        <taxon>Metapseudomonas</taxon>
    </lineage>
</organism>
<protein>
    <submittedName>
        <fullName evidence="4">Response regulator</fullName>
    </submittedName>
</protein>
<reference evidence="4 5" key="1">
    <citation type="submission" date="2019-08" db="EMBL/GenBank/DDBJ databases">
        <title>Whole-genome Sequencing of e-waste polymer degrading bacterium Pseudomonas sp. strain PE08.</title>
        <authorList>
            <person name="Kirdat K."/>
            <person name="Debbarma P."/>
            <person name="Narawade N."/>
            <person name="Suyal D."/>
            <person name="Thorat V."/>
            <person name="Shouche Y."/>
            <person name="Goel R."/>
            <person name="Yadav A."/>
        </authorList>
    </citation>
    <scope>NUCLEOTIDE SEQUENCE [LARGE SCALE GENOMIC DNA]</scope>
    <source>
        <strain evidence="4 5">PE08</strain>
    </source>
</reference>
<dbReference type="RefSeq" id="WP_151137411.1">
    <property type="nucleotide sequence ID" value="NZ_CP043311.1"/>
</dbReference>
<proteinExistence type="predicted"/>
<dbReference type="CDD" id="cd00156">
    <property type="entry name" value="REC"/>
    <property type="match status" value="1"/>
</dbReference>
<dbReference type="KEGG" id="plal:FXN65_24850"/>
<dbReference type="PROSITE" id="PS50110">
    <property type="entry name" value="RESPONSE_REGULATORY"/>
    <property type="match status" value="1"/>
</dbReference>
<keyword evidence="5" id="KW-1185">Reference proteome</keyword>
<dbReference type="PANTHER" id="PTHR44591">
    <property type="entry name" value="STRESS RESPONSE REGULATOR PROTEIN 1"/>
    <property type="match status" value="1"/>
</dbReference>
<feature type="domain" description="Response regulatory" evidence="3">
    <location>
        <begin position="10"/>
        <end position="127"/>
    </location>
</feature>
<evidence type="ECO:0000259" key="3">
    <source>
        <dbReference type="PROSITE" id="PS50110"/>
    </source>
</evidence>
<dbReference type="GO" id="GO:0000160">
    <property type="term" value="P:phosphorelay signal transduction system"/>
    <property type="evidence" value="ECO:0007669"/>
    <property type="project" value="InterPro"/>
</dbReference>
<dbReference type="EMBL" id="CP043311">
    <property type="protein sequence ID" value="QEY65127.1"/>
    <property type="molecule type" value="Genomic_DNA"/>
</dbReference>
<gene>
    <name evidence="4" type="ORF">FXN65_24850</name>
</gene>
<dbReference type="AlphaFoldDB" id="A0A5J6QRV3"/>
<dbReference type="InterPro" id="IPR001789">
    <property type="entry name" value="Sig_transdc_resp-reg_receiver"/>
</dbReference>
<keyword evidence="1 2" id="KW-0597">Phosphoprotein</keyword>
<accession>A0A5J6QRV3</accession>
<dbReference type="Pfam" id="PF00072">
    <property type="entry name" value="Response_reg"/>
    <property type="match status" value="1"/>
</dbReference>
<dbReference type="Proteomes" id="UP000327179">
    <property type="component" value="Chromosome"/>
</dbReference>
<sequence length="137" mass="15640">MSSTPLLRQQLLLVDDEEDILLELAEMLEGEGFYCHTATSVRSATELLLLHPNIALVVTDLRMPEESGIRLIQRLRAHTTKQHLPVIVTSGHADMDDVIDVLRLHVIDFFRKPIYLERLVEVIKAQFPQPHLKLVSN</sequence>
<dbReference type="PANTHER" id="PTHR44591:SF3">
    <property type="entry name" value="RESPONSE REGULATORY DOMAIN-CONTAINING PROTEIN"/>
    <property type="match status" value="1"/>
</dbReference>
<dbReference type="Gene3D" id="3.40.50.2300">
    <property type="match status" value="1"/>
</dbReference>